<comment type="similarity">
    <text evidence="1">Belongs to the FGGY kinase family.</text>
</comment>
<keyword evidence="3 6" id="KW-0418">Kinase</keyword>
<gene>
    <name evidence="6" type="ORF">HYN69_12140</name>
</gene>
<dbReference type="InterPro" id="IPR018484">
    <property type="entry name" value="FGGY_N"/>
</dbReference>
<evidence type="ECO:0000313" key="7">
    <source>
        <dbReference type="Proteomes" id="UP000244496"/>
    </source>
</evidence>
<dbReference type="EMBL" id="CP028918">
    <property type="protein sequence ID" value="AWB49151.1"/>
    <property type="molecule type" value="Genomic_DNA"/>
</dbReference>
<dbReference type="AlphaFoldDB" id="A0A2S0UMY0"/>
<proteinExistence type="inferred from homology"/>
<dbReference type="GO" id="GO:0016773">
    <property type="term" value="F:phosphotransferase activity, alcohol group as acceptor"/>
    <property type="evidence" value="ECO:0007669"/>
    <property type="project" value="InterPro"/>
</dbReference>
<reference evidence="6 7" key="1">
    <citation type="submission" date="2018-04" db="EMBL/GenBank/DDBJ databases">
        <title>Genome sequencing of Gemmobacter.</title>
        <authorList>
            <person name="Yi H."/>
            <person name="Baek M.-G."/>
        </authorList>
    </citation>
    <scope>NUCLEOTIDE SEQUENCE [LARGE SCALE GENOMIC DNA]</scope>
    <source>
        <strain evidence="6 7">HYN0069</strain>
    </source>
</reference>
<evidence type="ECO:0000256" key="3">
    <source>
        <dbReference type="ARBA" id="ARBA00022777"/>
    </source>
</evidence>
<keyword evidence="7" id="KW-1185">Reference proteome</keyword>
<dbReference type="Pfam" id="PF02782">
    <property type="entry name" value="FGGY_C"/>
    <property type="match status" value="1"/>
</dbReference>
<evidence type="ECO:0000256" key="2">
    <source>
        <dbReference type="ARBA" id="ARBA00022679"/>
    </source>
</evidence>
<dbReference type="OrthoDB" id="9805576at2"/>
<accession>A0A2S0UMY0</accession>
<dbReference type="GO" id="GO:0016301">
    <property type="term" value="F:kinase activity"/>
    <property type="evidence" value="ECO:0007669"/>
    <property type="project" value="UniProtKB-KW"/>
</dbReference>
<dbReference type="InterPro" id="IPR050406">
    <property type="entry name" value="FGGY_Carb_Kinase"/>
</dbReference>
<dbReference type="PIRSF" id="PIRSF000538">
    <property type="entry name" value="GlpK"/>
    <property type="match status" value="1"/>
</dbReference>
<dbReference type="Pfam" id="PF00370">
    <property type="entry name" value="FGGY_N"/>
    <property type="match status" value="1"/>
</dbReference>
<sequence>MMHIGVDLGTSGIKAVLIEDLARVVAVASESVAVSRPAVGHSEQDADLWVAAVFACLDRLAAEAPREMAAVRGIGLSGQMLAGLFLDADLRPLRPAILWNDQRSLAECAELLERVPDIGRRTNGTPDPGITAPKIIWLRKHEPALMDRARMLMLTKDYVRLALTGDVATEPSDAGGTQLLDCRTGRWDAGLCAAVGWDMAHLPPVLDSWAEAGVLRPALAARWGMGSVSVAAGAGDNMGSTLGAGGARAGDAVLTVGTSGVACLVDGAFHPGPERAILTSAHVVPDTFLSMGVVMSATASLDWMGAVTGQGAAGLAALAEGFAANGSLADAPVFLPCLTGVRTPLNRPDALGRIEGLHPGVTPAMLGYATLEGVALQMADCVAAQRSVGVLAERFTLVGGGTRSGLWLRLIASALGEPVAVLARSDLAGPMGAAKLAAVAAGGPLTLLSDRPDVAQVIDPDPRLTDALQTRRPLFDNAMSRL</sequence>
<feature type="domain" description="Carbohydrate kinase FGGY C-terminal" evidence="5">
    <location>
        <begin position="253"/>
        <end position="441"/>
    </location>
</feature>
<dbReference type="SUPFAM" id="SSF53067">
    <property type="entry name" value="Actin-like ATPase domain"/>
    <property type="match status" value="2"/>
</dbReference>
<dbReference type="PANTHER" id="PTHR43095:SF6">
    <property type="entry name" value="XYLULOSE KINASE"/>
    <property type="match status" value="1"/>
</dbReference>
<protein>
    <submittedName>
        <fullName evidence="6">Xylulokinase</fullName>
    </submittedName>
</protein>
<organism evidence="6 7">
    <name type="scientific">Paragemmobacter aquarius</name>
    <dbReference type="NCBI Taxonomy" id="2169400"/>
    <lineage>
        <taxon>Bacteria</taxon>
        <taxon>Pseudomonadati</taxon>
        <taxon>Pseudomonadota</taxon>
        <taxon>Alphaproteobacteria</taxon>
        <taxon>Rhodobacterales</taxon>
        <taxon>Paracoccaceae</taxon>
        <taxon>Paragemmobacter</taxon>
    </lineage>
</organism>
<dbReference type="Gene3D" id="3.30.420.40">
    <property type="match status" value="2"/>
</dbReference>
<name>A0A2S0UMY0_9RHOB</name>
<dbReference type="InterPro" id="IPR000577">
    <property type="entry name" value="Carb_kinase_FGGY"/>
</dbReference>
<dbReference type="InterPro" id="IPR018483">
    <property type="entry name" value="Carb_kinase_FGGY_CS"/>
</dbReference>
<dbReference type="RefSeq" id="WP_108435968.1">
    <property type="nucleotide sequence ID" value="NZ_CP028918.1"/>
</dbReference>
<keyword evidence="2" id="KW-0808">Transferase</keyword>
<dbReference type="PANTHER" id="PTHR43095">
    <property type="entry name" value="SUGAR KINASE"/>
    <property type="match status" value="1"/>
</dbReference>
<evidence type="ECO:0000256" key="1">
    <source>
        <dbReference type="ARBA" id="ARBA00009156"/>
    </source>
</evidence>
<evidence type="ECO:0000259" key="4">
    <source>
        <dbReference type="Pfam" id="PF00370"/>
    </source>
</evidence>
<dbReference type="GO" id="GO:0005975">
    <property type="term" value="P:carbohydrate metabolic process"/>
    <property type="evidence" value="ECO:0007669"/>
    <property type="project" value="InterPro"/>
</dbReference>
<dbReference type="Proteomes" id="UP000244496">
    <property type="component" value="Chromosome"/>
</dbReference>
<evidence type="ECO:0000259" key="5">
    <source>
        <dbReference type="Pfam" id="PF02782"/>
    </source>
</evidence>
<evidence type="ECO:0000313" key="6">
    <source>
        <dbReference type="EMBL" id="AWB49151.1"/>
    </source>
</evidence>
<dbReference type="InterPro" id="IPR043129">
    <property type="entry name" value="ATPase_NBD"/>
</dbReference>
<dbReference type="PROSITE" id="PS00933">
    <property type="entry name" value="FGGY_KINASES_1"/>
    <property type="match status" value="1"/>
</dbReference>
<dbReference type="CDD" id="cd07808">
    <property type="entry name" value="ASKHA_NBD_FGGY_EcXK-like"/>
    <property type="match status" value="1"/>
</dbReference>
<dbReference type="InterPro" id="IPR018485">
    <property type="entry name" value="FGGY_C"/>
</dbReference>
<feature type="domain" description="Carbohydrate kinase FGGY N-terminal" evidence="4">
    <location>
        <begin position="2"/>
        <end position="243"/>
    </location>
</feature>
<dbReference type="KEGG" id="geh:HYN69_12140"/>